<evidence type="ECO:0000313" key="3">
    <source>
        <dbReference type="Proteomes" id="UP000783863"/>
    </source>
</evidence>
<feature type="domain" description="Orc1-like AAA ATPase" evidence="1">
    <location>
        <begin position="38"/>
        <end position="187"/>
    </location>
</feature>
<dbReference type="SUPFAM" id="SSF52540">
    <property type="entry name" value="P-loop containing nucleoside triphosphate hydrolases"/>
    <property type="match status" value="1"/>
</dbReference>
<dbReference type="InterPro" id="IPR036390">
    <property type="entry name" value="WH_DNA-bd_sf"/>
</dbReference>
<dbReference type="EMBL" id="RKLQ01000001">
    <property type="protein sequence ID" value="MBX0303099.1"/>
    <property type="molecule type" value="Genomic_DNA"/>
</dbReference>
<sequence length="390" mass="42813">MDIEARIKRRQRHDGEPRLVQDYETLSPVTHIDEPADRGPLLERLLDHLDPVFDGNLPANAYLYGPNGVGKSAVVTALFSQLNRLPTETRTVIHTTTRAQSLTSPSFVYLDTRQTTSEFAFFHAVLDSLVEESVPEHGIGTETLRARLHEELAGSRIGVVVAVDHVGEPRSTSESDLVDLFAGLPSNVSWLAMGRKRPAETELAEYTAECIRVDPYQQQMLVDVLMTRASIGLSQQAIEHDLADEIAEWANGNAHDALAALFIATHHAEQAGRSELSRADVEAAFEEIPIPCVSLGIVLALPDNRQAVLRELVDLDEEERSSVTATTAAIGGSERVDLSPGTVKRFLYEMAEAGVVERVQAATQGGQGRPPSRVEPRFPPTVFRRLYDLG</sequence>
<dbReference type="InterPro" id="IPR041664">
    <property type="entry name" value="AAA_16"/>
</dbReference>
<evidence type="ECO:0000259" key="1">
    <source>
        <dbReference type="Pfam" id="PF13191"/>
    </source>
</evidence>
<keyword evidence="3" id="KW-1185">Reference proteome</keyword>
<dbReference type="Proteomes" id="UP000783863">
    <property type="component" value="Unassembled WGS sequence"/>
</dbReference>
<organism evidence="2 3">
    <name type="scientific">Haloarcula salinisoli</name>
    <dbReference type="NCBI Taxonomy" id="2487746"/>
    <lineage>
        <taxon>Archaea</taxon>
        <taxon>Methanobacteriati</taxon>
        <taxon>Methanobacteriota</taxon>
        <taxon>Stenosarchaea group</taxon>
        <taxon>Halobacteria</taxon>
        <taxon>Halobacteriales</taxon>
        <taxon>Haloarculaceae</taxon>
        <taxon>Haloarcula</taxon>
    </lineage>
</organism>
<dbReference type="Gene3D" id="1.10.8.60">
    <property type="match status" value="1"/>
</dbReference>
<dbReference type="InterPro" id="IPR027417">
    <property type="entry name" value="P-loop_NTPase"/>
</dbReference>
<evidence type="ECO:0000313" key="2">
    <source>
        <dbReference type="EMBL" id="MBX0303099.1"/>
    </source>
</evidence>
<dbReference type="RefSeq" id="WP_220587317.1">
    <property type="nucleotide sequence ID" value="NZ_RKLQ01000001.1"/>
</dbReference>
<comment type="caution">
    <text evidence="2">The sequence shown here is derived from an EMBL/GenBank/DDBJ whole genome shotgun (WGS) entry which is preliminary data.</text>
</comment>
<dbReference type="SUPFAM" id="SSF46785">
    <property type="entry name" value="Winged helix' DNA-binding domain"/>
    <property type="match status" value="1"/>
</dbReference>
<gene>
    <name evidence="2" type="ORF">EGD98_05355</name>
</gene>
<dbReference type="Gene3D" id="3.40.50.300">
    <property type="entry name" value="P-loop containing nucleotide triphosphate hydrolases"/>
    <property type="match status" value="1"/>
</dbReference>
<name>A0A8J7YHI3_9EURY</name>
<protein>
    <submittedName>
        <fullName evidence="2">AAA family ATPase</fullName>
    </submittedName>
</protein>
<accession>A0A8J7YHI3</accession>
<proteinExistence type="predicted"/>
<reference evidence="2" key="1">
    <citation type="submission" date="2021-06" db="EMBL/GenBank/DDBJ databases">
        <title>Halomicroarcula sp. F24A a new haloarchaeum isolated from saline soil.</title>
        <authorList>
            <person name="Duran-Viseras A."/>
            <person name="Sanchez-Porro C."/>
            <person name="Ventosa A."/>
        </authorList>
    </citation>
    <scope>NUCLEOTIDE SEQUENCE</scope>
    <source>
        <strain evidence="2">F24A</strain>
    </source>
</reference>
<dbReference type="AlphaFoldDB" id="A0A8J7YHI3"/>
<dbReference type="Pfam" id="PF13191">
    <property type="entry name" value="AAA_16"/>
    <property type="match status" value="1"/>
</dbReference>